<name>A0A837D3A7_9PSEU</name>
<sequence>MMGLSAHCQTPTGRDIIDRLITLWEDGRVEFAVTTDGQRHAVRQREACSAVPPLVIITSTFGSRCVYGKNSATERRRECRAARGFDRSSTR</sequence>
<evidence type="ECO:0000313" key="2">
    <source>
        <dbReference type="Proteomes" id="UP000030848"/>
    </source>
</evidence>
<accession>A0A837D3A7</accession>
<dbReference type="Proteomes" id="UP000030848">
    <property type="component" value="Unassembled WGS sequence"/>
</dbReference>
<dbReference type="AlphaFoldDB" id="A0A837D3A7"/>
<comment type="caution">
    <text evidence="1">The sequence shown here is derived from an EMBL/GenBank/DDBJ whole genome shotgun (WGS) entry which is preliminary data.</text>
</comment>
<evidence type="ECO:0000313" key="1">
    <source>
        <dbReference type="EMBL" id="KHF42190.1"/>
    </source>
</evidence>
<proteinExistence type="predicted"/>
<reference evidence="1 2" key="1">
    <citation type="submission" date="2014-10" db="EMBL/GenBank/DDBJ databases">
        <title>Genome sequence of Micropolyspora internatus JCM3315.</title>
        <authorList>
            <person name="Shin S.-K."/>
            <person name="Yi H."/>
        </authorList>
    </citation>
    <scope>NUCLEOTIDE SEQUENCE [LARGE SCALE GENOMIC DNA]</scope>
    <source>
        <strain evidence="1 2">JCM 3315</strain>
    </source>
</reference>
<gene>
    <name evidence="1" type="ORF">MINT15_39960</name>
</gene>
<protein>
    <submittedName>
        <fullName evidence="1">Uncharacterized protein</fullName>
    </submittedName>
</protein>
<dbReference type="EMBL" id="JRZE01000008">
    <property type="protein sequence ID" value="KHF42190.1"/>
    <property type="molecule type" value="Genomic_DNA"/>
</dbReference>
<organism evidence="1 2">
    <name type="scientific">Saccharomonospora viridis</name>
    <dbReference type="NCBI Taxonomy" id="1852"/>
    <lineage>
        <taxon>Bacteria</taxon>
        <taxon>Bacillati</taxon>
        <taxon>Actinomycetota</taxon>
        <taxon>Actinomycetes</taxon>
        <taxon>Pseudonocardiales</taxon>
        <taxon>Pseudonocardiaceae</taxon>
        <taxon>Saccharomonospora</taxon>
    </lineage>
</organism>